<dbReference type="EMBL" id="BLXT01005191">
    <property type="protein sequence ID" value="GFO20701.1"/>
    <property type="molecule type" value="Genomic_DNA"/>
</dbReference>
<evidence type="ECO:0000313" key="2">
    <source>
        <dbReference type="EMBL" id="GFO20701.1"/>
    </source>
</evidence>
<feature type="region of interest" description="Disordered" evidence="1">
    <location>
        <begin position="578"/>
        <end position="606"/>
    </location>
</feature>
<dbReference type="Proteomes" id="UP000735302">
    <property type="component" value="Unassembled WGS sequence"/>
</dbReference>
<dbReference type="PANTHER" id="PTHR10773">
    <property type="entry name" value="DNA-DIRECTED RNA POLYMERASES I, II, AND III SUBUNIT RPABC2"/>
    <property type="match status" value="1"/>
</dbReference>
<proteinExistence type="predicted"/>
<feature type="compositionally biased region" description="Polar residues" evidence="1">
    <location>
        <begin position="712"/>
        <end position="724"/>
    </location>
</feature>
<protein>
    <submittedName>
        <fullName evidence="2">N6-adenosine-methyltransferase subunit</fullName>
    </submittedName>
</protein>
<dbReference type="PANTHER" id="PTHR10773:SF19">
    <property type="match status" value="1"/>
</dbReference>
<reference evidence="2 3" key="1">
    <citation type="journal article" date="2021" name="Elife">
        <title>Chloroplast acquisition without the gene transfer in kleptoplastic sea slugs, Plakobranchus ocellatus.</title>
        <authorList>
            <person name="Maeda T."/>
            <person name="Takahashi S."/>
            <person name="Yoshida T."/>
            <person name="Shimamura S."/>
            <person name="Takaki Y."/>
            <person name="Nagai Y."/>
            <person name="Toyoda A."/>
            <person name="Suzuki Y."/>
            <person name="Arimoto A."/>
            <person name="Ishii H."/>
            <person name="Satoh N."/>
            <person name="Nishiyama T."/>
            <person name="Hasebe M."/>
            <person name="Maruyama T."/>
            <person name="Minagawa J."/>
            <person name="Obokata J."/>
            <person name="Shigenobu S."/>
        </authorList>
    </citation>
    <scope>NUCLEOTIDE SEQUENCE [LARGE SCALE GENOMIC DNA]</scope>
</reference>
<feature type="compositionally biased region" description="Basic and acidic residues" evidence="1">
    <location>
        <begin position="699"/>
        <end position="711"/>
    </location>
</feature>
<gene>
    <name evidence="2" type="ORF">PoB_004720600</name>
</gene>
<sequence length="861" mass="94572">MADAWNDIQALKDRQSSMRAKMMERRKQREGLAAELTSSGAAPSIVPVTAVPSANANSEPPTTQPISQSQMVLPVSVPAETTMKPSHLTQQEVVPVAIDPDVEKKMLMVLCDISLDIPSDSKVIAEHTSRFMEREVDIKVIEDLLRKFASEKLISIKVNEESSSLIVNSLDLTKLSAVIRGKKRSRDSDDEGEDETSSKHSKTGGGPESGDIESLLSMQSTKEREEKKLNEEIQALLVTQTAKEQYLVEKFKSRGGPQLQEFCQYGTREECNRTGPDAANCKRLHFKKIIRNHTDESLGDCSFLNTCFHMDTCKEPSELCSVQISNTVASPLKQDFCEGAIQPSMSDWIYSYDNQTFTDMRQSILNRPCAPPSSITADASLTSNILLSPCIPSVTQDSMPTMSHCQATLPNNHHHHHPPSIYRPSTACVSGGEGYINTTSYNSGHNIKGGEVGNSHDPQSTALEPGQYTATLPDILNLSDLPGNSSASCTMSMPTFPFSFTAPPPAPAASPVLLHSSTLAPSMSDLGLSNPSLPGRSLSLGSDACMSSAATPSLFPASSAVVPSMKAGASKAGVSTLVKKKKRKKLADNNNRNPQCGGKNKRVRQPDKWKKNVNKRAKVCGEEHVSRTGHMIPAKRVELVDCSLCSFKCCQNFSEDLRQQIFDVFYSLGSNESQKQFVCQNVIEAPTKIVCGGANRSTEQSKPEAGVKEKTTSGNRKLQQQPLNENKRKVTRKYFLPDSDNTKKQVCVKFFCRTLAIGTTFISHALKHKQFGCYMGKERRGKPHNKIPEHLIEPARKHIQMVLFGSGACDGSASKKANKKKFLDQGLNVTKMYEMYRQDCQARGISAVSISMYRALFHSHK</sequence>
<accession>A0AAV4BNU9</accession>
<comment type="caution">
    <text evidence="2">The sequence shown here is derived from an EMBL/GenBank/DDBJ whole genome shotgun (WGS) entry which is preliminary data.</text>
</comment>
<dbReference type="AlphaFoldDB" id="A0AAV4BNU9"/>
<feature type="region of interest" description="Disordered" evidence="1">
    <location>
        <begin position="181"/>
        <end position="213"/>
    </location>
</feature>
<evidence type="ECO:0000313" key="3">
    <source>
        <dbReference type="Proteomes" id="UP000735302"/>
    </source>
</evidence>
<organism evidence="2 3">
    <name type="scientific">Plakobranchus ocellatus</name>
    <dbReference type="NCBI Taxonomy" id="259542"/>
    <lineage>
        <taxon>Eukaryota</taxon>
        <taxon>Metazoa</taxon>
        <taxon>Spiralia</taxon>
        <taxon>Lophotrochozoa</taxon>
        <taxon>Mollusca</taxon>
        <taxon>Gastropoda</taxon>
        <taxon>Heterobranchia</taxon>
        <taxon>Euthyneura</taxon>
        <taxon>Panpulmonata</taxon>
        <taxon>Sacoglossa</taxon>
        <taxon>Placobranchoidea</taxon>
        <taxon>Plakobranchidae</taxon>
        <taxon>Plakobranchus</taxon>
    </lineage>
</organism>
<evidence type="ECO:0000256" key="1">
    <source>
        <dbReference type="SAM" id="MobiDB-lite"/>
    </source>
</evidence>
<keyword evidence="3" id="KW-1185">Reference proteome</keyword>
<name>A0AAV4BNU9_9GAST</name>
<feature type="region of interest" description="Disordered" evidence="1">
    <location>
        <begin position="693"/>
        <end position="725"/>
    </location>
</feature>